<evidence type="ECO:0000256" key="5">
    <source>
        <dbReference type="PIRNR" id="PIRNR038471"/>
    </source>
</evidence>
<dbReference type="PIRSF" id="PIRSF038471">
    <property type="entry name" value="MreC"/>
    <property type="match status" value="1"/>
</dbReference>
<evidence type="ECO:0000256" key="3">
    <source>
        <dbReference type="ARBA" id="ARBA00022960"/>
    </source>
</evidence>
<name>A0ABX8WR70_9GAMM</name>
<protein>
    <recommendedName>
        <fullName evidence="2 5">Cell shape-determining protein MreC</fullName>
    </recommendedName>
    <alternativeName>
        <fullName evidence="4 5">Cell shape protein MreC</fullName>
    </alternativeName>
</protein>
<keyword evidence="9" id="KW-1185">Reference proteome</keyword>
<proteinExistence type="inferred from homology"/>
<feature type="domain" description="Rod shape-determining protein MreC beta-barrel core" evidence="7">
    <location>
        <begin position="131"/>
        <end position="273"/>
    </location>
</feature>
<sequence length="322" mass="34159">MSSYAGPDSNDTENIAETLRLLAWFAVCIALIAADHQGGWLRIVRSQAELLIQPLWKIAGTPARLGKAARENAVSREQLVKDNAGLRNALLISSARVARLASAEAENTRLRALLGVAQEEKFSVQLAPILDIDLDPTRQRLMLDIGANQGVRVGQPVIDAGGLLGQVTEVNPSTSSVLLLTDPDHAVPVQVVRTGMRLIVYGRGDHLTLANIPRSADIKLGDVVQTSGIGGRFPPGFPVGTITKLHPDVSRAFVEGDLKPAALMDRGRDVLLLNTVLVPVRSTPANVTTVAAPIPVDAMLPRNTPVSPQSPAAEAAKPEATP</sequence>
<dbReference type="Proteomes" id="UP000824755">
    <property type="component" value="Chromosome"/>
</dbReference>
<evidence type="ECO:0000313" key="8">
    <source>
        <dbReference type="EMBL" id="QYR53345.1"/>
    </source>
</evidence>
<dbReference type="InterPro" id="IPR055342">
    <property type="entry name" value="MreC_beta-barrel_core"/>
</dbReference>
<gene>
    <name evidence="8" type="primary">mreC</name>
    <name evidence="8" type="ORF">H8L67_02195</name>
</gene>
<evidence type="ECO:0000256" key="1">
    <source>
        <dbReference type="ARBA" id="ARBA00009369"/>
    </source>
</evidence>
<organism evidence="8 9">
    <name type="scientific">Lysobacter soyae</name>
    <dbReference type="NCBI Taxonomy" id="2764185"/>
    <lineage>
        <taxon>Bacteria</taxon>
        <taxon>Pseudomonadati</taxon>
        <taxon>Pseudomonadota</taxon>
        <taxon>Gammaproteobacteria</taxon>
        <taxon>Lysobacterales</taxon>
        <taxon>Lysobacteraceae</taxon>
        <taxon>Lysobacter</taxon>
    </lineage>
</organism>
<dbReference type="Pfam" id="PF04085">
    <property type="entry name" value="MreC"/>
    <property type="match status" value="1"/>
</dbReference>
<evidence type="ECO:0000313" key="9">
    <source>
        <dbReference type="Proteomes" id="UP000824755"/>
    </source>
</evidence>
<keyword evidence="3 5" id="KW-0133">Cell shape</keyword>
<feature type="region of interest" description="Disordered" evidence="6">
    <location>
        <begin position="300"/>
        <end position="322"/>
    </location>
</feature>
<evidence type="ECO:0000259" key="7">
    <source>
        <dbReference type="Pfam" id="PF04085"/>
    </source>
</evidence>
<evidence type="ECO:0000256" key="6">
    <source>
        <dbReference type="SAM" id="MobiDB-lite"/>
    </source>
</evidence>
<comment type="function">
    <text evidence="5">Involved in formation and maintenance of cell shape.</text>
</comment>
<evidence type="ECO:0000256" key="4">
    <source>
        <dbReference type="ARBA" id="ARBA00032089"/>
    </source>
</evidence>
<dbReference type="PANTHER" id="PTHR34138:SF1">
    <property type="entry name" value="CELL SHAPE-DETERMINING PROTEIN MREC"/>
    <property type="match status" value="1"/>
</dbReference>
<dbReference type="EMBL" id="CP080544">
    <property type="protein sequence ID" value="QYR53345.1"/>
    <property type="molecule type" value="Genomic_DNA"/>
</dbReference>
<dbReference type="RefSeq" id="WP_220380162.1">
    <property type="nucleotide sequence ID" value="NZ_CP080544.1"/>
</dbReference>
<evidence type="ECO:0000256" key="2">
    <source>
        <dbReference type="ARBA" id="ARBA00013855"/>
    </source>
</evidence>
<dbReference type="NCBIfam" id="TIGR00219">
    <property type="entry name" value="mreC"/>
    <property type="match status" value="1"/>
</dbReference>
<dbReference type="InterPro" id="IPR042177">
    <property type="entry name" value="Cell/Rod_1"/>
</dbReference>
<dbReference type="PANTHER" id="PTHR34138">
    <property type="entry name" value="CELL SHAPE-DETERMINING PROTEIN MREC"/>
    <property type="match status" value="1"/>
</dbReference>
<dbReference type="Gene3D" id="2.40.10.350">
    <property type="entry name" value="Rod shape-determining protein MreC, domain 2"/>
    <property type="match status" value="1"/>
</dbReference>
<comment type="similarity">
    <text evidence="1 5">Belongs to the MreC family.</text>
</comment>
<reference evidence="8 9" key="1">
    <citation type="submission" date="2021-08" db="EMBL/GenBank/DDBJ databases">
        <title>Lysobacter sp. strain CJ11 Genome sequencing and assembly.</title>
        <authorList>
            <person name="Kim I."/>
        </authorList>
    </citation>
    <scope>NUCLEOTIDE SEQUENCE [LARGE SCALE GENOMIC DNA]</scope>
    <source>
        <strain evidence="8 9">CJ11</strain>
    </source>
</reference>
<dbReference type="Gene3D" id="2.40.10.340">
    <property type="entry name" value="Rod shape-determining protein MreC, domain 1"/>
    <property type="match status" value="1"/>
</dbReference>
<accession>A0ABX8WR70</accession>
<dbReference type="InterPro" id="IPR042175">
    <property type="entry name" value="Cell/Rod_MreC_2"/>
</dbReference>
<dbReference type="InterPro" id="IPR007221">
    <property type="entry name" value="MreC"/>
</dbReference>
<feature type="compositionally biased region" description="Low complexity" evidence="6">
    <location>
        <begin position="311"/>
        <end position="322"/>
    </location>
</feature>